<dbReference type="Gene3D" id="3.30.70.370">
    <property type="match status" value="1"/>
</dbReference>
<protein>
    <recommendedName>
        <fullName evidence="2">DNA-directed DNA polymerase family A palm domain-containing protein</fullName>
    </recommendedName>
</protein>
<organism evidence="3">
    <name type="scientific">marine sediment metagenome</name>
    <dbReference type="NCBI Taxonomy" id="412755"/>
    <lineage>
        <taxon>unclassified sequences</taxon>
        <taxon>metagenomes</taxon>
        <taxon>ecological metagenomes</taxon>
    </lineage>
</organism>
<evidence type="ECO:0000256" key="1">
    <source>
        <dbReference type="ARBA" id="ARBA00022705"/>
    </source>
</evidence>
<dbReference type="AlphaFoldDB" id="A0A0F9BL18"/>
<dbReference type="GO" id="GO:0006302">
    <property type="term" value="P:double-strand break repair"/>
    <property type="evidence" value="ECO:0007669"/>
    <property type="project" value="TreeGrafter"/>
</dbReference>
<dbReference type="Pfam" id="PF00476">
    <property type="entry name" value="DNA_pol_A"/>
    <property type="match status" value="1"/>
</dbReference>
<sequence length="349" mass="40034">MWTKIKVWDTMTWQYLHTGHEDKFISLEALCSKYHINFKKTLDLGALLANGVRMQDIPEADLRAYLQGDVKVLRDVYQHQNKHATYFMDYIIPLASMELNGLYVDKAKWHKSFMWNDAEVLCQEKRMQDHIMQTCCWINDNSPIVPSDFTDTVGLKSKYVKAFSRRTLSFLWTGLPNKLPITNKWQLGFKSGFIPYYPTLLPTHFKNPTNLGYVIDDPVLQADTSWISSCVQRHRHASKVVSTYLTPFWESMQCQDNTVYPKLNTTTTNTGRLSSSSPNGQNIPPEVRNLIQAHGSNTVYEIDFKQLEMVAVACVAQCPDMIAALNRGDDLHYLSGKTVMGWNTPSDMN</sequence>
<evidence type="ECO:0000259" key="2">
    <source>
        <dbReference type="Pfam" id="PF00476"/>
    </source>
</evidence>
<dbReference type="InterPro" id="IPR001098">
    <property type="entry name" value="DNA-dir_DNA_pol_A_palm_dom"/>
</dbReference>
<dbReference type="GO" id="GO:0006261">
    <property type="term" value="P:DNA-templated DNA replication"/>
    <property type="evidence" value="ECO:0007669"/>
    <property type="project" value="InterPro"/>
</dbReference>
<evidence type="ECO:0000313" key="3">
    <source>
        <dbReference type="EMBL" id="KKK85076.1"/>
    </source>
</evidence>
<proteinExistence type="predicted"/>
<feature type="domain" description="DNA-directed DNA polymerase family A palm" evidence="2">
    <location>
        <begin position="209"/>
        <end position="342"/>
    </location>
</feature>
<gene>
    <name evidence="3" type="ORF">LCGC14_2776930</name>
</gene>
<keyword evidence="1" id="KW-0235">DNA replication</keyword>
<dbReference type="GO" id="GO:0003887">
    <property type="term" value="F:DNA-directed DNA polymerase activity"/>
    <property type="evidence" value="ECO:0007669"/>
    <property type="project" value="InterPro"/>
</dbReference>
<dbReference type="EMBL" id="LAZR01051477">
    <property type="protein sequence ID" value="KKK85076.1"/>
    <property type="molecule type" value="Genomic_DNA"/>
</dbReference>
<dbReference type="PANTHER" id="PTHR10133">
    <property type="entry name" value="DNA POLYMERASE I"/>
    <property type="match status" value="1"/>
</dbReference>
<comment type="caution">
    <text evidence="3">The sequence shown here is derived from an EMBL/GenBank/DDBJ whole genome shotgun (WGS) entry which is preliminary data.</text>
</comment>
<dbReference type="SUPFAM" id="SSF56672">
    <property type="entry name" value="DNA/RNA polymerases"/>
    <property type="match status" value="1"/>
</dbReference>
<dbReference type="PANTHER" id="PTHR10133:SF27">
    <property type="entry name" value="DNA POLYMERASE NU"/>
    <property type="match status" value="1"/>
</dbReference>
<accession>A0A0F9BL18</accession>
<dbReference type="GO" id="GO:0003677">
    <property type="term" value="F:DNA binding"/>
    <property type="evidence" value="ECO:0007669"/>
    <property type="project" value="InterPro"/>
</dbReference>
<name>A0A0F9BL18_9ZZZZ</name>
<dbReference type="InterPro" id="IPR043502">
    <property type="entry name" value="DNA/RNA_pol_sf"/>
</dbReference>
<reference evidence="3" key="1">
    <citation type="journal article" date="2015" name="Nature">
        <title>Complex archaea that bridge the gap between prokaryotes and eukaryotes.</title>
        <authorList>
            <person name="Spang A."/>
            <person name="Saw J.H."/>
            <person name="Jorgensen S.L."/>
            <person name="Zaremba-Niedzwiedzka K."/>
            <person name="Martijn J."/>
            <person name="Lind A.E."/>
            <person name="van Eijk R."/>
            <person name="Schleper C."/>
            <person name="Guy L."/>
            <person name="Ettema T.J."/>
        </authorList>
    </citation>
    <scope>NUCLEOTIDE SEQUENCE</scope>
</reference>
<feature type="non-terminal residue" evidence="3">
    <location>
        <position position="349"/>
    </location>
</feature>
<dbReference type="Gene3D" id="1.10.150.20">
    <property type="entry name" value="5' to 3' exonuclease, C-terminal subdomain"/>
    <property type="match status" value="1"/>
</dbReference>
<dbReference type="InterPro" id="IPR002298">
    <property type="entry name" value="DNA_polymerase_A"/>
</dbReference>